<dbReference type="InterPro" id="IPR004556">
    <property type="entry name" value="HemK-like"/>
</dbReference>
<accession>A0ABR8YI02</accession>
<organism evidence="5 6">
    <name type="scientific">Arthrobacter pullicola</name>
    <dbReference type="NCBI Taxonomy" id="2762224"/>
    <lineage>
        <taxon>Bacteria</taxon>
        <taxon>Bacillati</taxon>
        <taxon>Actinomycetota</taxon>
        <taxon>Actinomycetes</taxon>
        <taxon>Micrococcales</taxon>
        <taxon>Micrococcaceae</taxon>
        <taxon>Arthrobacter</taxon>
    </lineage>
</organism>
<gene>
    <name evidence="5" type="ORF">H9638_08375</name>
</gene>
<evidence type="ECO:0000313" key="5">
    <source>
        <dbReference type="EMBL" id="MBD8043829.1"/>
    </source>
</evidence>
<dbReference type="PANTHER" id="PTHR18895">
    <property type="entry name" value="HEMK METHYLTRANSFERASE"/>
    <property type="match status" value="1"/>
</dbReference>
<dbReference type="InterPro" id="IPR022446">
    <property type="entry name" value="MeTrfrase_put"/>
</dbReference>
<protein>
    <recommendedName>
        <fullName evidence="4">Methyltransferase domain-containing protein</fullName>
    </recommendedName>
</protein>
<dbReference type="NCBIfam" id="TIGR00536">
    <property type="entry name" value="hemK_fam"/>
    <property type="match status" value="1"/>
</dbReference>
<dbReference type="InterPro" id="IPR029063">
    <property type="entry name" value="SAM-dependent_MTases_sf"/>
</dbReference>
<dbReference type="Pfam" id="PF13649">
    <property type="entry name" value="Methyltransf_25"/>
    <property type="match status" value="1"/>
</dbReference>
<evidence type="ECO:0000259" key="4">
    <source>
        <dbReference type="Pfam" id="PF13649"/>
    </source>
</evidence>
<sequence length="275" mass="29060">MRNFDRLDRLDRDASLSQSVSRLRSAGCVFAEEEALLLVTAAASGSELESLLTRRAAGEPLEYLLGWAQFSGLRIRVGPGVFIPRRRTEFLAAAVVDFLREQAERGGGAAALVVELCCGSGAISAAVAAAVPSARLHAADLSADAAGYARLNLGARAAVYQGDLFAALPHRLRGSTDLVVANAPYVPTERLVFMPREARLHEPADALDGGEQGLKVLGRIAAEAPAWLRPGGRLFVECSTGQVPALTAVFTAAGLRPEVLREEKSDATVLSGLRC</sequence>
<evidence type="ECO:0000256" key="2">
    <source>
        <dbReference type="ARBA" id="ARBA00022679"/>
    </source>
</evidence>
<evidence type="ECO:0000256" key="1">
    <source>
        <dbReference type="ARBA" id="ARBA00022603"/>
    </source>
</evidence>
<name>A0ABR8YI02_9MICC</name>
<feature type="domain" description="Methyltransferase" evidence="4">
    <location>
        <begin position="113"/>
        <end position="190"/>
    </location>
</feature>
<dbReference type="Gene3D" id="1.10.8.10">
    <property type="entry name" value="DNA helicase RuvA subunit, C-terminal domain"/>
    <property type="match status" value="1"/>
</dbReference>
<proteinExistence type="predicted"/>
<keyword evidence="1" id="KW-0489">Methyltransferase</keyword>
<dbReference type="InterPro" id="IPR041698">
    <property type="entry name" value="Methyltransf_25"/>
</dbReference>
<dbReference type="EMBL" id="JACSQC010000003">
    <property type="protein sequence ID" value="MBD8043829.1"/>
    <property type="molecule type" value="Genomic_DNA"/>
</dbReference>
<dbReference type="Proteomes" id="UP000652763">
    <property type="component" value="Unassembled WGS sequence"/>
</dbReference>
<keyword evidence="6" id="KW-1185">Reference proteome</keyword>
<reference evidence="5 6" key="1">
    <citation type="submission" date="2020-08" db="EMBL/GenBank/DDBJ databases">
        <title>A Genomic Blueprint of the Chicken Gut Microbiome.</title>
        <authorList>
            <person name="Gilroy R."/>
            <person name="Ravi A."/>
            <person name="Getino M."/>
            <person name="Pursley I."/>
            <person name="Horton D.L."/>
            <person name="Alikhan N.-F."/>
            <person name="Baker D."/>
            <person name="Gharbi K."/>
            <person name="Hall N."/>
            <person name="Watson M."/>
            <person name="Adriaenssens E.M."/>
            <person name="Foster-Nyarko E."/>
            <person name="Jarju S."/>
            <person name="Secka A."/>
            <person name="Antonio M."/>
            <person name="Oren A."/>
            <person name="Chaudhuri R."/>
            <person name="La Ragione R.M."/>
            <person name="Hildebrand F."/>
            <person name="Pallen M.J."/>
        </authorList>
    </citation>
    <scope>NUCLEOTIDE SEQUENCE [LARGE SCALE GENOMIC DNA]</scope>
    <source>
        <strain evidence="5 6">Sa2BUA2</strain>
    </source>
</reference>
<dbReference type="InterPro" id="IPR050320">
    <property type="entry name" value="N5-glutamine_MTase"/>
</dbReference>
<comment type="caution">
    <text evidence="5">The sequence shown here is derived from an EMBL/GenBank/DDBJ whole genome shotgun (WGS) entry which is preliminary data.</text>
</comment>
<dbReference type="NCBIfam" id="TIGR03704">
    <property type="entry name" value="PrmC_rel_meth"/>
    <property type="match status" value="1"/>
</dbReference>
<keyword evidence="3" id="KW-0949">S-adenosyl-L-methionine</keyword>
<dbReference type="Gene3D" id="3.40.50.150">
    <property type="entry name" value="Vaccinia Virus protein VP39"/>
    <property type="match status" value="1"/>
</dbReference>
<evidence type="ECO:0000313" key="6">
    <source>
        <dbReference type="Proteomes" id="UP000652763"/>
    </source>
</evidence>
<keyword evidence="2" id="KW-0808">Transferase</keyword>
<dbReference type="PANTHER" id="PTHR18895:SF74">
    <property type="entry name" value="MTRF1L RELEASE FACTOR GLUTAMINE METHYLTRANSFERASE"/>
    <property type="match status" value="1"/>
</dbReference>
<evidence type="ECO:0000256" key="3">
    <source>
        <dbReference type="ARBA" id="ARBA00022691"/>
    </source>
</evidence>
<dbReference type="SUPFAM" id="SSF53335">
    <property type="entry name" value="S-adenosyl-L-methionine-dependent methyltransferases"/>
    <property type="match status" value="1"/>
</dbReference>